<dbReference type="EMBL" id="CP124535">
    <property type="protein sequence ID" value="WGV17873.1"/>
    <property type="molecule type" value="Genomic_DNA"/>
</dbReference>
<proteinExistence type="predicted"/>
<dbReference type="Proteomes" id="UP001230978">
    <property type="component" value="Chromosome"/>
</dbReference>
<feature type="region of interest" description="Disordered" evidence="1">
    <location>
        <begin position="1"/>
        <end position="41"/>
    </location>
</feature>
<gene>
    <name evidence="2" type="ORF">QF092_08875</name>
</gene>
<evidence type="ECO:0000313" key="3">
    <source>
        <dbReference type="Proteomes" id="UP001230978"/>
    </source>
</evidence>
<name>A0ABY8QAH4_9RHOB</name>
<evidence type="ECO:0000256" key="1">
    <source>
        <dbReference type="SAM" id="MobiDB-lite"/>
    </source>
</evidence>
<dbReference type="RefSeq" id="WP_281469529.1">
    <property type="nucleotide sequence ID" value="NZ_CP124535.1"/>
</dbReference>
<organism evidence="2 3">
    <name type="scientific">Fuscovulum ytuae</name>
    <dbReference type="NCBI Taxonomy" id="3042299"/>
    <lineage>
        <taxon>Bacteria</taxon>
        <taxon>Pseudomonadati</taxon>
        <taxon>Pseudomonadota</taxon>
        <taxon>Alphaproteobacteria</taxon>
        <taxon>Rhodobacterales</taxon>
        <taxon>Paracoccaceae</taxon>
        <taxon>Fuscovulum</taxon>
    </lineage>
</organism>
<sequence>MGKGLASAGMRRPGRAMARRGCGSLQGHGRMRETPATGGTTMRPTLMLALLPLTLAACSPQDVADKVARRTAETVVRPIVDDRLAGPQAGAATTCVVQNASAAEIQSLVRDVGVYAGTSTEAVVWSIVARSETQACLAANGVALGV</sequence>
<reference evidence="2 3" key="1">
    <citation type="submission" date="2023-04" db="EMBL/GenBank/DDBJ databases">
        <title>YMD61, complete Genome.</title>
        <authorList>
            <person name="Zhang J."/>
        </authorList>
    </citation>
    <scope>NUCLEOTIDE SEQUENCE [LARGE SCALE GENOMIC DNA]</scope>
    <source>
        <strain evidence="2 3">YMD61</strain>
    </source>
</reference>
<evidence type="ECO:0000313" key="2">
    <source>
        <dbReference type="EMBL" id="WGV17873.1"/>
    </source>
</evidence>
<keyword evidence="3" id="KW-1185">Reference proteome</keyword>
<accession>A0ABY8QAH4</accession>
<protein>
    <submittedName>
        <fullName evidence="2">Uncharacterized protein</fullName>
    </submittedName>
</protein>